<keyword evidence="4" id="KW-1185">Reference proteome</keyword>
<proteinExistence type="predicted"/>
<sequence>MNNFTINFYRMNNFTQSFFAILLFCILPAASLNAQNTPPLVTADGNQVYCTGTPMHIATAFNITDPDDTTTDNIYIQISAGYVNGQDVLSLLPGHPTISATWNAAAGKLTLHGVGGSASYADFISAVLDVIYTNNNANPTGTRSFSITVGAANYLPSTGHYYMFVPQLYITWTNAQAAAAASTYYGLQGYLATITSAEEAQLCGLQASGNGWIGGSDAAVEGVWRWMTGPEAGTIFWNGGPAGSSPTYAFWNTGEPNNQNNEDYAHITAPGIGVPGSWNDLSVTGDATGAYAAQGYVVEYGGMPGDPPITISASTTITFAKITSSTPGTRCGSGTVNLSAVATNNVTIHWYTSATGATEVATGPTFTTPVISSTTTYYASPFGSDCSTVARTPVTATVSALPTVTTSNPAVSVCQGNTATVQATPSAGTVHWYTTPTGGTSIGTGTSFTTPAITATTSYYAEAVSSSTGCASATRVEVVVTPSPQPTVTVTPPAALCGQGSATIQATPSAGVVNWYAAATGGTILATGTSYTTPVITTTTTYYVEAANGTCISAARQPATVTVNALPTINPANPATACAGQTATISVSTPTPATINWYNAATGGTLLSTGNSFTTPVLNATTTYYAEAVNAEGCVSATRTSVQVTVTPTSTLTVTTPVTTCNGSTATLQATPSAGATVNWYTTATGGTAVGTGNNFTTPAINATTTYYAEAVNGTCISSSRSAVIVNVSASPTVTVTTPSPLCGQGSATLQATASSGMVNWYATATGGTVLATGTSYTTPVITATTTYYAEAANGTCVSARQPVTVTVNALPTINSANPAVVCAGQAATISVGTPTPATINWYSTATGGTILGTGNSFTTPVLNASTTYYAEAVNAEGCTSAARTSILVTVTPLPTATVTTPVATCSGSTATLQATPSAGATITWYTSATGGTAVGTGNSFTTPAITAGTTYYAEPANGTCISTTRKAVSITISASPTLTVTTPPTLCGPGTATLQATPSAGTVNWYTTATGGTLIGTGNSITSPVVNTTTTFYAEAVSVCTSATRQPVTVTVNGLPTITSTSNGVICETGSTTIGAVPSSGTINWYAAATGGTVLATGQSFTTPVLTATTTYYAEVVSPGGCISATRTAVEARVVPLPTLTVTATVDVCGQVRATLEGIPSDGTINWYDAPTGGHLVGTGNTIQSPVITGDRTFYAEAVNNGCTSATREAVNVIYHFLPTLGPDEDVLFCEGGNVDLDAGVTGVTYLWSTTETTKTITISAAGTYSVVVTTPDGCTASKEFTASMRTAPDISTVIVRSADALVVMVGNDPENYEYSLDNGPYQNSPNFYDLRNGYHTVSVVSNSGCGEDTYTFLVFVIPKFFTPNGDSINEEFTLQGMNQFPEITVDIFDRYGKLITVLNRRNRGWDGTFNGHRLPATDYWYVIKLNDITPEIKGHFSLLR</sequence>
<dbReference type="EMBL" id="CP029186">
    <property type="protein sequence ID" value="AWH84846.1"/>
    <property type="molecule type" value="Genomic_DNA"/>
</dbReference>
<feature type="signal peptide" evidence="1">
    <location>
        <begin position="1"/>
        <end position="34"/>
    </location>
</feature>
<dbReference type="Pfam" id="PF19081">
    <property type="entry name" value="Ig_7"/>
    <property type="match status" value="11"/>
</dbReference>
<dbReference type="SUPFAM" id="SSF56436">
    <property type="entry name" value="C-type lectin-like"/>
    <property type="match status" value="1"/>
</dbReference>
<dbReference type="Proteomes" id="UP000244929">
    <property type="component" value="Chromosome"/>
</dbReference>
<dbReference type="Pfam" id="PF13585">
    <property type="entry name" value="CHU_C"/>
    <property type="match status" value="1"/>
</dbReference>
<dbReference type="PROSITE" id="PS50041">
    <property type="entry name" value="C_TYPE_LECTIN_2"/>
    <property type="match status" value="1"/>
</dbReference>
<feature type="domain" description="C-type lectin" evidence="2">
    <location>
        <begin position="157"/>
        <end position="280"/>
    </location>
</feature>
<feature type="chain" id="PRO_5015651640" description="C-type lectin domain-containing protein" evidence="1">
    <location>
        <begin position="35"/>
        <end position="1442"/>
    </location>
</feature>
<dbReference type="InterPro" id="IPR016186">
    <property type="entry name" value="C-type_lectin-like/link_sf"/>
</dbReference>
<protein>
    <recommendedName>
        <fullName evidence="2">C-type lectin domain-containing protein</fullName>
    </recommendedName>
</protein>
<dbReference type="InterPro" id="IPR016187">
    <property type="entry name" value="CTDL_fold"/>
</dbReference>
<dbReference type="InterPro" id="IPR001304">
    <property type="entry name" value="C-type_lectin-like"/>
</dbReference>
<reference evidence="3 4" key="1">
    <citation type="submission" date="2018-04" db="EMBL/GenBank/DDBJ databases">
        <title>Genome sequencing of Flavobacterium sp. HYN0059.</title>
        <authorList>
            <person name="Yi H."/>
            <person name="Baek C."/>
        </authorList>
    </citation>
    <scope>NUCLEOTIDE SEQUENCE [LARGE SCALE GENOMIC DNA]</scope>
    <source>
        <strain evidence="3 4">HYN0059</strain>
    </source>
</reference>
<evidence type="ECO:0000259" key="2">
    <source>
        <dbReference type="PROSITE" id="PS50041"/>
    </source>
</evidence>
<gene>
    <name evidence="3" type="ORF">HYN59_06770</name>
</gene>
<dbReference type="KEGG" id="falb:HYN59_06770"/>
<dbReference type="NCBIfam" id="TIGR04131">
    <property type="entry name" value="Bac_Flav_CTERM"/>
    <property type="match status" value="1"/>
</dbReference>
<dbReference type="OrthoDB" id="9765926at2"/>
<dbReference type="InterPro" id="IPR026341">
    <property type="entry name" value="T9SS_type_B"/>
</dbReference>
<dbReference type="InterPro" id="IPR044023">
    <property type="entry name" value="Ig_7"/>
</dbReference>
<name>A0A2S1QWR3_9FLAO</name>
<dbReference type="Gene3D" id="3.10.100.10">
    <property type="entry name" value="Mannose-Binding Protein A, subunit A"/>
    <property type="match status" value="1"/>
</dbReference>
<evidence type="ECO:0000313" key="4">
    <source>
        <dbReference type="Proteomes" id="UP000244929"/>
    </source>
</evidence>
<accession>A0A2S1QWR3</accession>
<evidence type="ECO:0000256" key="1">
    <source>
        <dbReference type="SAM" id="SignalP"/>
    </source>
</evidence>
<evidence type="ECO:0000313" key="3">
    <source>
        <dbReference type="EMBL" id="AWH84846.1"/>
    </source>
</evidence>
<keyword evidence="1" id="KW-0732">Signal</keyword>
<organism evidence="3 4">
    <name type="scientific">Flavobacterium album</name>
    <dbReference type="NCBI Taxonomy" id="2175091"/>
    <lineage>
        <taxon>Bacteria</taxon>
        <taxon>Pseudomonadati</taxon>
        <taxon>Bacteroidota</taxon>
        <taxon>Flavobacteriia</taxon>
        <taxon>Flavobacteriales</taxon>
        <taxon>Flavobacteriaceae</taxon>
        <taxon>Flavobacterium</taxon>
    </lineage>
</organism>